<name>A0A2P2JBQ7_RHIMU</name>
<keyword evidence="1" id="KW-0812">Transmembrane</keyword>
<dbReference type="AlphaFoldDB" id="A0A2P2JBQ7"/>
<feature type="transmembrane region" description="Helical" evidence="1">
    <location>
        <begin position="12"/>
        <end position="30"/>
    </location>
</feature>
<keyword evidence="1" id="KW-1133">Transmembrane helix</keyword>
<evidence type="ECO:0000256" key="1">
    <source>
        <dbReference type="SAM" id="Phobius"/>
    </source>
</evidence>
<reference evidence="2" key="1">
    <citation type="submission" date="2018-02" db="EMBL/GenBank/DDBJ databases">
        <title>Rhizophora mucronata_Transcriptome.</title>
        <authorList>
            <person name="Meera S.P."/>
            <person name="Sreeshan A."/>
            <person name="Augustine A."/>
        </authorList>
    </citation>
    <scope>NUCLEOTIDE SEQUENCE</scope>
    <source>
        <tissue evidence="2">Leaf</tissue>
    </source>
</reference>
<proteinExistence type="predicted"/>
<dbReference type="EMBL" id="GGEC01010432">
    <property type="protein sequence ID" value="MBW90915.1"/>
    <property type="molecule type" value="Transcribed_RNA"/>
</dbReference>
<accession>A0A2P2JBQ7</accession>
<organism evidence="2">
    <name type="scientific">Rhizophora mucronata</name>
    <name type="common">Asiatic mangrove</name>
    <dbReference type="NCBI Taxonomy" id="61149"/>
    <lineage>
        <taxon>Eukaryota</taxon>
        <taxon>Viridiplantae</taxon>
        <taxon>Streptophyta</taxon>
        <taxon>Embryophyta</taxon>
        <taxon>Tracheophyta</taxon>
        <taxon>Spermatophyta</taxon>
        <taxon>Magnoliopsida</taxon>
        <taxon>eudicotyledons</taxon>
        <taxon>Gunneridae</taxon>
        <taxon>Pentapetalae</taxon>
        <taxon>rosids</taxon>
        <taxon>fabids</taxon>
        <taxon>Malpighiales</taxon>
        <taxon>Rhizophoraceae</taxon>
        <taxon>Rhizophora</taxon>
    </lineage>
</organism>
<protein>
    <submittedName>
        <fullName evidence="2">Uncharacterized protein</fullName>
    </submittedName>
</protein>
<evidence type="ECO:0000313" key="2">
    <source>
        <dbReference type="EMBL" id="MBW90915.1"/>
    </source>
</evidence>
<sequence length="31" mass="3603">MHLKEQFHVNCFGHPFLIFPITNFGALFLLA</sequence>
<keyword evidence="1" id="KW-0472">Membrane</keyword>